<dbReference type="PROSITE" id="PS50007">
    <property type="entry name" value="PIPLC_X_DOMAIN"/>
    <property type="match status" value="1"/>
</dbReference>
<proteinExistence type="evidence at transcript level"/>
<dbReference type="Gene3D" id="3.20.20.190">
    <property type="entry name" value="Phosphatidylinositol (PI) phosphodiesterase"/>
    <property type="match status" value="1"/>
</dbReference>
<evidence type="ECO:0000313" key="2">
    <source>
        <dbReference type="EMBL" id="ACO15762.1"/>
    </source>
</evidence>
<dbReference type="GO" id="GO:0008081">
    <property type="term" value="F:phosphoric diester hydrolase activity"/>
    <property type="evidence" value="ECO:0007669"/>
    <property type="project" value="InterPro"/>
</dbReference>
<dbReference type="SUPFAM" id="SSF51695">
    <property type="entry name" value="PLC-like phosphodiesterases"/>
    <property type="match status" value="1"/>
</dbReference>
<organism evidence="2">
    <name type="scientific">Caligus clemensi</name>
    <name type="common">Sea louse</name>
    <dbReference type="NCBI Taxonomy" id="344056"/>
    <lineage>
        <taxon>Eukaryota</taxon>
        <taxon>Metazoa</taxon>
        <taxon>Ecdysozoa</taxon>
        <taxon>Arthropoda</taxon>
        <taxon>Crustacea</taxon>
        <taxon>Multicrustacea</taxon>
        <taxon>Hexanauplia</taxon>
        <taxon>Copepoda</taxon>
        <taxon>Siphonostomatoida</taxon>
        <taxon>Caligidae</taxon>
        <taxon>Caligus</taxon>
    </lineage>
</organism>
<dbReference type="InterPro" id="IPR042158">
    <property type="entry name" value="PLCXD1/2/3"/>
</dbReference>
<dbReference type="Pfam" id="PF00388">
    <property type="entry name" value="PI-PLC-X"/>
    <property type="match status" value="1"/>
</dbReference>
<accession>C1C3A9</accession>
<evidence type="ECO:0000259" key="1">
    <source>
        <dbReference type="SMART" id="SM00148"/>
    </source>
</evidence>
<sequence>MKGRHRKRAKAFVDRSNWMGDLCIEIRDEIPLSNLSIPGTHNSFTYSLDKKSPIGPDSSEWLVELGKYLPLIRPYIYRWSKCQDFNVQTQLSAGARYFDIRLAVKSVTELRVIHALYGAEIGPILKQIRDFLQFHSEEVVILDFQHLYDFSADHYTSLEALIDGIFGKWICSPSEPKDKLTLSYLKSKDIRVVVIYPLNKGRYWTRGDCLNPWANTTSATKLVKFLSDNLPHRDPNRLYVSQGILTADAAFIVQNLLSSIRKSLAPKAASAIIHEWLPSVSNSNIVILDFAGDYPGFIDAIMSKNHFQCRNFRSRTSHFV</sequence>
<name>C1C3A9_CALCM</name>
<dbReference type="CDD" id="cd08616">
    <property type="entry name" value="PI-PLCXD1c"/>
    <property type="match status" value="1"/>
</dbReference>
<dbReference type="InterPro" id="IPR051057">
    <property type="entry name" value="PI-PLC_domain"/>
</dbReference>
<dbReference type="EMBL" id="BT081338">
    <property type="protein sequence ID" value="ACO15762.1"/>
    <property type="molecule type" value="mRNA"/>
</dbReference>
<dbReference type="PANTHER" id="PTHR13593:SF113">
    <property type="entry name" value="SI:DKEY-266F7.9"/>
    <property type="match status" value="1"/>
</dbReference>
<dbReference type="InterPro" id="IPR000909">
    <property type="entry name" value="PLipase_C_PInositol-sp_X_dom"/>
</dbReference>
<dbReference type="InterPro" id="IPR017946">
    <property type="entry name" value="PLC-like_Pdiesterase_TIM-brl"/>
</dbReference>
<dbReference type="PANTHER" id="PTHR13593">
    <property type="match status" value="1"/>
</dbReference>
<dbReference type="AlphaFoldDB" id="C1C3A9"/>
<dbReference type="GO" id="GO:0006629">
    <property type="term" value="P:lipid metabolic process"/>
    <property type="evidence" value="ECO:0007669"/>
    <property type="project" value="InterPro"/>
</dbReference>
<protein>
    <submittedName>
        <fullName evidence="2">Phosphatidylinositol-specific phospholipase C X domain-containing protein 3</fullName>
    </submittedName>
</protein>
<reference evidence="2" key="1">
    <citation type="submission" date="2009-03" db="EMBL/GenBank/DDBJ databases">
        <title>Caligus clemensi ESTs and full-length cDNAs.</title>
        <authorList>
            <person name="Yasuike M."/>
            <person name="von Schalburg K."/>
            <person name="Cooper G."/>
            <person name="Leong J."/>
            <person name="Jones S.R.M."/>
            <person name="Koop B.F."/>
        </authorList>
    </citation>
    <scope>NUCLEOTIDE SEQUENCE</scope>
    <source>
        <tissue evidence="2">Whole</tissue>
    </source>
</reference>
<gene>
    <name evidence="2" type="primary">PLCX3</name>
</gene>
<dbReference type="SMART" id="SM00148">
    <property type="entry name" value="PLCXc"/>
    <property type="match status" value="1"/>
</dbReference>
<feature type="domain" description="Phosphatidylinositol-specific phospholipase C X" evidence="1">
    <location>
        <begin position="28"/>
        <end position="185"/>
    </location>
</feature>